<accession>A0ABD1F4S9</accession>
<dbReference type="PANTHER" id="PTHR24322">
    <property type="entry name" value="PKSB"/>
    <property type="match status" value="1"/>
</dbReference>
<evidence type="ECO:0000256" key="10">
    <source>
        <dbReference type="ARBA" id="ARBA00068717"/>
    </source>
</evidence>
<evidence type="ECO:0000256" key="2">
    <source>
        <dbReference type="ARBA" id="ARBA00006484"/>
    </source>
</evidence>
<keyword evidence="7" id="KW-0443">Lipid metabolism</keyword>
<keyword evidence="3" id="KW-0812">Transmembrane</keyword>
<comment type="subcellular location">
    <subcellularLocation>
        <location evidence="1">Membrane</location>
        <topology evidence="1">Multi-pass membrane protein</topology>
    </subcellularLocation>
</comment>
<dbReference type="CDD" id="cd05339">
    <property type="entry name" value="17beta-HSDXI-like_SDR_c"/>
    <property type="match status" value="1"/>
</dbReference>
<protein>
    <recommendedName>
        <fullName evidence="10">Short-chain dehydrogenase/reductase 3</fullName>
    </recommendedName>
    <alternativeName>
        <fullName evidence="11">Retinal short-chain dehydrogenase/reductase 1</fullName>
    </alternativeName>
</protein>
<evidence type="ECO:0000256" key="3">
    <source>
        <dbReference type="ARBA" id="ARBA00022692"/>
    </source>
</evidence>
<keyword evidence="6" id="KW-0560">Oxidoreductase</keyword>
<dbReference type="FunFam" id="3.40.50.720:FF:000131">
    <property type="entry name" value="Short-chain dehydrogenase/reductase 3"/>
    <property type="match status" value="1"/>
</dbReference>
<evidence type="ECO:0000313" key="13">
    <source>
        <dbReference type="EMBL" id="KAL1510037.1"/>
    </source>
</evidence>
<dbReference type="InterPro" id="IPR036291">
    <property type="entry name" value="NAD(P)-bd_dom_sf"/>
</dbReference>
<dbReference type="PRINTS" id="PR00081">
    <property type="entry name" value="GDHRDH"/>
</dbReference>
<dbReference type="InterPro" id="IPR020904">
    <property type="entry name" value="Sc_DH/Rdtase_CS"/>
</dbReference>
<evidence type="ECO:0000256" key="5">
    <source>
        <dbReference type="ARBA" id="ARBA00022989"/>
    </source>
</evidence>
<dbReference type="GO" id="GO:0052650">
    <property type="term" value="F:all-trans-retinol dehydrogenase (NADP+) activity"/>
    <property type="evidence" value="ECO:0007669"/>
    <property type="project" value="UniProtKB-ARBA"/>
</dbReference>
<keyword evidence="5" id="KW-1133">Transmembrane helix</keyword>
<comment type="caution">
    <text evidence="13">The sequence shown here is derived from an EMBL/GenBank/DDBJ whole genome shotgun (WGS) entry which is preliminary data.</text>
</comment>
<dbReference type="Gene3D" id="3.40.50.720">
    <property type="entry name" value="NAD(P)-binding Rossmann-like Domain"/>
    <property type="match status" value="1"/>
</dbReference>
<dbReference type="PRINTS" id="PR00080">
    <property type="entry name" value="SDRFAMILY"/>
</dbReference>
<dbReference type="PROSITE" id="PS00061">
    <property type="entry name" value="ADH_SHORT"/>
    <property type="match status" value="1"/>
</dbReference>
<evidence type="ECO:0000256" key="8">
    <source>
        <dbReference type="ARBA" id="ARBA00023136"/>
    </source>
</evidence>
<dbReference type="AlphaFoldDB" id="A0ABD1F4S9"/>
<evidence type="ECO:0000256" key="12">
    <source>
        <dbReference type="RuleBase" id="RU000363"/>
    </source>
</evidence>
<evidence type="ECO:0000256" key="6">
    <source>
        <dbReference type="ARBA" id="ARBA00023002"/>
    </source>
</evidence>
<keyword evidence="8" id="KW-0472">Membrane</keyword>
<dbReference type="PANTHER" id="PTHR24322:SF736">
    <property type="entry name" value="RETINOL DEHYDROGENASE 10"/>
    <property type="match status" value="1"/>
</dbReference>
<proteinExistence type="inferred from homology"/>
<evidence type="ECO:0000256" key="9">
    <source>
        <dbReference type="ARBA" id="ARBA00059620"/>
    </source>
</evidence>
<keyword evidence="4" id="KW-0521">NADP</keyword>
<comment type="function">
    <text evidence="9">Catalyzes the reduction of all-trans-retinal to all-trans-retinol in the presence of NADPH.</text>
</comment>
<gene>
    <name evidence="13" type="ORF">ABEB36_004693</name>
</gene>
<evidence type="ECO:0000256" key="7">
    <source>
        <dbReference type="ARBA" id="ARBA00023098"/>
    </source>
</evidence>
<keyword evidence="14" id="KW-1185">Reference proteome</keyword>
<evidence type="ECO:0000256" key="1">
    <source>
        <dbReference type="ARBA" id="ARBA00004141"/>
    </source>
</evidence>
<evidence type="ECO:0000256" key="11">
    <source>
        <dbReference type="ARBA" id="ARBA00082544"/>
    </source>
</evidence>
<comment type="similarity">
    <text evidence="2 12">Belongs to the short-chain dehydrogenases/reductases (SDR) family.</text>
</comment>
<dbReference type="SUPFAM" id="SSF51735">
    <property type="entry name" value="NAD(P)-binding Rossmann-fold domains"/>
    <property type="match status" value="1"/>
</dbReference>
<evidence type="ECO:0000313" key="14">
    <source>
        <dbReference type="Proteomes" id="UP001566132"/>
    </source>
</evidence>
<sequence length="328" mass="36856">MSLNKPHLKVHNVQDVQKENVQNMAILETLQILSELLWFFIKLIYYWAECLYLKICPLPPVSVEGEIVLITGTGHGIGRELAKIYSSKGATVVGWDINKQTNEETIKEINESGGRPKAYSFQCDITDRESVLATAKEVRARVGDVTILINNAGIMPCHPLDQHTPNEIETIIKVNLLAHFWLIEAFLPSMKRNNHGHIVSMSSMAGMIGFPNLVPYCASKYAVRGYMEALHEELRLGNPNNKIELTSICPYMVDTGLCKRPKIKFERLMALLSPKDVAEQILKAQTTRQKEITLPGYLASLTLFGRMLPNNASLDLKDTFEAFVESDL</sequence>
<dbReference type="Proteomes" id="UP001566132">
    <property type="component" value="Unassembled WGS sequence"/>
</dbReference>
<dbReference type="EMBL" id="JBDJPC010000003">
    <property type="protein sequence ID" value="KAL1510037.1"/>
    <property type="molecule type" value="Genomic_DNA"/>
</dbReference>
<organism evidence="13 14">
    <name type="scientific">Hypothenemus hampei</name>
    <name type="common">Coffee berry borer</name>
    <dbReference type="NCBI Taxonomy" id="57062"/>
    <lineage>
        <taxon>Eukaryota</taxon>
        <taxon>Metazoa</taxon>
        <taxon>Ecdysozoa</taxon>
        <taxon>Arthropoda</taxon>
        <taxon>Hexapoda</taxon>
        <taxon>Insecta</taxon>
        <taxon>Pterygota</taxon>
        <taxon>Neoptera</taxon>
        <taxon>Endopterygota</taxon>
        <taxon>Coleoptera</taxon>
        <taxon>Polyphaga</taxon>
        <taxon>Cucujiformia</taxon>
        <taxon>Curculionidae</taxon>
        <taxon>Scolytinae</taxon>
        <taxon>Hypothenemus</taxon>
    </lineage>
</organism>
<reference evidence="13 14" key="1">
    <citation type="submission" date="2024-05" db="EMBL/GenBank/DDBJ databases">
        <title>Genetic variation in Jamaican populations of the coffee berry borer (Hypothenemus hampei).</title>
        <authorList>
            <person name="Errbii M."/>
            <person name="Myrie A."/>
        </authorList>
    </citation>
    <scope>NUCLEOTIDE SEQUENCE [LARGE SCALE GENOMIC DNA]</scope>
    <source>
        <strain evidence="13">JA-Hopewell-2020-01-JO</strain>
        <tissue evidence="13">Whole body</tissue>
    </source>
</reference>
<dbReference type="Pfam" id="PF00106">
    <property type="entry name" value="adh_short"/>
    <property type="match status" value="1"/>
</dbReference>
<evidence type="ECO:0000256" key="4">
    <source>
        <dbReference type="ARBA" id="ARBA00022857"/>
    </source>
</evidence>
<name>A0ABD1F4S9_HYPHA</name>
<dbReference type="InterPro" id="IPR002347">
    <property type="entry name" value="SDR_fam"/>
</dbReference>
<dbReference type="GO" id="GO:0016020">
    <property type="term" value="C:membrane"/>
    <property type="evidence" value="ECO:0007669"/>
    <property type="project" value="UniProtKB-SubCell"/>
</dbReference>